<reference evidence="2" key="1">
    <citation type="submission" date="2019-03" db="EMBL/GenBank/DDBJ databases">
        <title>WGS assembly of Setaria viridis.</title>
        <authorList>
            <person name="Huang P."/>
            <person name="Jenkins J."/>
            <person name="Grimwood J."/>
            <person name="Barry K."/>
            <person name="Healey A."/>
            <person name="Mamidi S."/>
            <person name="Sreedasyam A."/>
            <person name="Shu S."/>
            <person name="Feldman M."/>
            <person name="Wu J."/>
            <person name="Yu Y."/>
            <person name="Chen C."/>
            <person name="Johnson J."/>
            <person name="Rokhsar D."/>
            <person name="Baxter I."/>
            <person name="Schmutz J."/>
            <person name="Brutnell T."/>
            <person name="Kellogg E."/>
        </authorList>
    </citation>
    <scope>NUCLEOTIDE SEQUENCE [LARGE SCALE GENOMIC DNA]</scope>
</reference>
<feature type="compositionally biased region" description="Polar residues" evidence="1">
    <location>
        <begin position="224"/>
        <end position="233"/>
    </location>
</feature>
<evidence type="ECO:0000313" key="3">
    <source>
        <dbReference type="Proteomes" id="UP000298652"/>
    </source>
</evidence>
<feature type="region of interest" description="Disordered" evidence="1">
    <location>
        <begin position="133"/>
        <end position="165"/>
    </location>
</feature>
<sequence length="233" mass="24653">MVFENLFFYLDPPPPPTYLLSLILSSSTPPPASLAAHGSSCESPCGVARRRPPGGGLPVRHRCPRRARPPGGGTPAWLRPPRRRPPGFAAATCPCPGPTPCGIQGLRAALPRPGSGGRGIGLAPRQVLWATAATPPGSATDAPRRHYPRIRPSRPAPAAATGRLATPRARIHAGPALSCLPGKRGPGWMGRREAARRGWRRCGGQDGQMGSSEWSSFPRWGTGRTESYWCSSG</sequence>
<evidence type="ECO:0000256" key="1">
    <source>
        <dbReference type="SAM" id="MobiDB-lite"/>
    </source>
</evidence>
<dbReference type="Gramene" id="TKW41709">
    <property type="protein sequence ID" value="TKW41709"/>
    <property type="gene ID" value="SEVIR_1G335200v2"/>
</dbReference>
<protein>
    <submittedName>
        <fullName evidence="2">Uncharacterized protein</fullName>
    </submittedName>
</protein>
<dbReference type="AlphaFoldDB" id="A0A4U6WJS4"/>
<gene>
    <name evidence="2" type="ORF">SEVIR_1G335200v2</name>
</gene>
<accession>A0A4U6WJS4</accession>
<feature type="compositionally biased region" description="Basic residues" evidence="1">
    <location>
        <begin position="59"/>
        <end position="68"/>
    </location>
</feature>
<dbReference type="Proteomes" id="UP000298652">
    <property type="component" value="Chromosome 1"/>
</dbReference>
<organism evidence="2 3">
    <name type="scientific">Setaria viridis</name>
    <name type="common">Green bristlegrass</name>
    <name type="synonym">Setaria italica subsp. viridis</name>
    <dbReference type="NCBI Taxonomy" id="4556"/>
    <lineage>
        <taxon>Eukaryota</taxon>
        <taxon>Viridiplantae</taxon>
        <taxon>Streptophyta</taxon>
        <taxon>Embryophyta</taxon>
        <taxon>Tracheophyta</taxon>
        <taxon>Spermatophyta</taxon>
        <taxon>Magnoliopsida</taxon>
        <taxon>Liliopsida</taxon>
        <taxon>Poales</taxon>
        <taxon>Poaceae</taxon>
        <taxon>PACMAD clade</taxon>
        <taxon>Panicoideae</taxon>
        <taxon>Panicodae</taxon>
        <taxon>Paniceae</taxon>
        <taxon>Cenchrinae</taxon>
        <taxon>Setaria</taxon>
    </lineage>
</organism>
<keyword evidence="3" id="KW-1185">Reference proteome</keyword>
<evidence type="ECO:0000313" key="2">
    <source>
        <dbReference type="EMBL" id="TKW41709.1"/>
    </source>
</evidence>
<feature type="region of interest" description="Disordered" evidence="1">
    <location>
        <begin position="199"/>
        <end position="233"/>
    </location>
</feature>
<feature type="region of interest" description="Disordered" evidence="1">
    <location>
        <begin position="43"/>
        <end position="82"/>
    </location>
</feature>
<name>A0A4U6WJS4_SETVI</name>
<proteinExistence type="predicted"/>
<dbReference type="EMBL" id="CM016552">
    <property type="protein sequence ID" value="TKW41709.1"/>
    <property type="molecule type" value="Genomic_DNA"/>
</dbReference>